<dbReference type="FunFam" id="2.30.42.10:FF:000070">
    <property type="entry name" value="Multiple PDZ domain protein"/>
    <property type="match status" value="1"/>
</dbReference>
<keyword evidence="4" id="KW-0472">Membrane</keyword>
<reference evidence="6 7" key="1">
    <citation type="submission" date="2019-05" db="EMBL/GenBank/DDBJ databases">
        <title>Another draft genome of Portunus trituberculatus and its Hox gene families provides insights of decapod evolution.</title>
        <authorList>
            <person name="Jeong J.-H."/>
            <person name="Song I."/>
            <person name="Kim S."/>
            <person name="Choi T."/>
            <person name="Kim D."/>
            <person name="Ryu S."/>
            <person name="Kim W."/>
        </authorList>
    </citation>
    <scope>NUCLEOTIDE SEQUENCE [LARGE SCALE GENOMIC DNA]</scope>
    <source>
        <tissue evidence="6">Muscle</tissue>
    </source>
</reference>
<organism evidence="6 7">
    <name type="scientific">Portunus trituberculatus</name>
    <name type="common">Swimming crab</name>
    <name type="synonym">Neptunus trituberculatus</name>
    <dbReference type="NCBI Taxonomy" id="210409"/>
    <lineage>
        <taxon>Eukaryota</taxon>
        <taxon>Metazoa</taxon>
        <taxon>Ecdysozoa</taxon>
        <taxon>Arthropoda</taxon>
        <taxon>Crustacea</taxon>
        <taxon>Multicrustacea</taxon>
        <taxon>Malacostraca</taxon>
        <taxon>Eumalacostraca</taxon>
        <taxon>Eucarida</taxon>
        <taxon>Decapoda</taxon>
        <taxon>Pleocyemata</taxon>
        <taxon>Brachyura</taxon>
        <taxon>Eubrachyura</taxon>
        <taxon>Portunoidea</taxon>
        <taxon>Portunidae</taxon>
        <taxon>Portuninae</taxon>
        <taxon>Portunus</taxon>
    </lineage>
</organism>
<accession>A0A5B7F8E4</accession>
<dbReference type="OrthoDB" id="6022242at2759"/>
<evidence type="ECO:0000256" key="4">
    <source>
        <dbReference type="ARBA" id="ARBA00023136"/>
    </source>
</evidence>
<dbReference type="Proteomes" id="UP000324222">
    <property type="component" value="Unassembled WGS sequence"/>
</dbReference>
<dbReference type="CDD" id="cd06669">
    <property type="entry name" value="PDZ5_MUPP1-like"/>
    <property type="match status" value="1"/>
</dbReference>
<dbReference type="Gene3D" id="2.30.42.10">
    <property type="match status" value="2"/>
</dbReference>
<dbReference type="PANTHER" id="PTHR19964">
    <property type="entry name" value="MULTIPLE PDZ DOMAIN PROTEIN"/>
    <property type="match status" value="1"/>
</dbReference>
<sequence>MVLTILHVWNGKPCVVSCPHSLHTLSVSTLRQAFVSPPARHLGDLPSSEAICSALGELERGEEESVLEAINPALSPPTSSSTIIADVPTFPSISSQPLQSAGLPAGIASSYATTTNVPQLSSAIPQLSSDVPPLSSGISSDVRLEDIELMIDTNYSGDLRPSVESAIQRKWSRIVGPEFDIVVAQLSKFEEGGGLGISLEGTVDVEGGREVRPHHYIRSILPDGPVGKNNRLCSGDELLEVNGQKLLGLNHVEVVGILKELPRYVRLVCGRRAPGAPPPLHPIDAPTADRDTFAARNILGGSLQNLIPGSERLVKAKSDGSLASSATAATNDNSFNRMKSRSLEPLTGLAMWSSECQVIELTKGDRGLGFSILDYQDPLNPQETVIVIRSLVPGGVAEKDGRLIPGDRLVAVNGTNLENATLDQAVAALKGAPKGTVSIAVAKPISVLESTGQVSETPDHVDGNDGTNLQGVPDNAGLLGSSPSSSALVKSESF</sequence>
<dbReference type="SMART" id="SM00228">
    <property type="entry name" value="PDZ"/>
    <property type="match status" value="2"/>
</dbReference>
<evidence type="ECO:0000313" key="7">
    <source>
        <dbReference type="Proteomes" id="UP000324222"/>
    </source>
</evidence>
<evidence type="ECO:0000256" key="3">
    <source>
        <dbReference type="ARBA" id="ARBA00022737"/>
    </source>
</evidence>
<dbReference type="InterPro" id="IPR001478">
    <property type="entry name" value="PDZ"/>
</dbReference>
<dbReference type="PANTHER" id="PTHR19964:SF92">
    <property type="entry name" value="PATJ HOMOLOG"/>
    <property type="match status" value="1"/>
</dbReference>
<evidence type="ECO:0000256" key="1">
    <source>
        <dbReference type="ARBA" id="ARBA00004370"/>
    </source>
</evidence>
<protein>
    <submittedName>
        <fullName evidence="6">Patj</fullName>
    </submittedName>
</protein>
<comment type="caution">
    <text evidence="6">The sequence shown here is derived from an EMBL/GenBank/DDBJ whole genome shotgun (WGS) entry which is preliminary data.</text>
</comment>
<dbReference type="SUPFAM" id="SSF50156">
    <property type="entry name" value="PDZ domain-like"/>
    <property type="match status" value="2"/>
</dbReference>
<evidence type="ECO:0000313" key="6">
    <source>
        <dbReference type="EMBL" id="MPC41855.1"/>
    </source>
</evidence>
<keyword evidence="3" id="KW-0677">Repeat</keyword>
<proteinExistence type="predicted"/>
<dbReference type="EMBL" id="VSRR010005209">
    <property type="protein sequence ID" value="MPC41855.1"/>
    <property type="molecule type" value="Genomic_DNA"/>
</dbReference>
<dbReference type="PROSITE" id="PS50106">
    <property type="entry name" value="PDZ"/>
    <property type="match status" value="2"/>
</dbReference>
<keyword evidence="2" id="KW-0597">Phosphoprotein</keyword>
<feature type="domain" description="PDZ" evidence="5">
    <location>
        <begin position="358"/>
        <end position="434"/>
    </location>
</feature>
<dbReference type="Pfam" id="PF00595">
    <property type="entry name" value="PDZ"/>
    <property type="match status" value="2"/>
</dbReference>
<feature type="domain" description="PDZ" evidence="5">
    <location>
        <begin position="183"/>
        <end position="273"/>
    </location>
</feature>
<evidence type="ECO:0000259" key="5">
    <source>
        <dbReference type="PROSITE" id="PS50106"/>
    </source>
</evidence>
<name>A0A5B7F8E4_PORTR</name>
<keyword evidence="7" id="KW-1185">Reference proteome</keyword>
<dbReference type="AlphaFoldDB" id="A0A5B7F8E4"/>
<dbReference type="InterPro" id="IPR051342">
    <property type="entry name" value="PDZ_scaffold"/>
</dbReference>
<dbReference type="GO" id="GO:0016020">
    <property type="term" value="C:membrane"/>
    <property type="evidence" value="ECO:0007669"/>
    <property type="project" value="UniProtKB-SubCell"/>
</dbReference>
<dbReference type="InterPro" id="IPR036034">
    <property type="entry name" value="PDZ_sf"/>
</dbReference>
<evidence type="ECO:0000256" key="2">
    <source>
        <dbReference type="ARBA" id="ARBA00022553"/>
    </source>
</evidence>
<comment type="subcellular location">
    <subcellularLocation>
        <location evidence="1">Membrane</location>
    </subcellularLocation>
</comment>
<dbReference type="CDD" id="cd06668">
    <property type="entry name" value="PDZ4_MUPP1-like"/>
    <property type="match status" value="1"/>
</dbReference>
<gene>
    <name evidence="6" type="primary">Patj</name>
    <name evidence="6" type="ORF">E2C01_035463</name>
</gene>